<gene>
    <name evidence="1" type="ORF">L1987_40267</name>
</gene>
<dbReference type="EMBL" id="CM042030">
    <property type="protein sequence ID" value="KAI3786523.1"/>
    <property type="molecule type" value="Genomic_DNA"/>
</dbReference>
<evidence type="ECO:0000313" key="2">
    <source>
        <dbReference type="Proteomes" id="UP001056120"/>
    </source>
</evidence>
<protein>
    <submittedName>
        <fullName evidence="1">Uncharacterized protein</fullName>
    </submittedName>
</protein>
<comment type="caution">
    <text evidence="1">The sequence shown here is derived from an EMBL/GenBank/DDBJ whole genome shotgun (WGS) entry which is preliminary data.</text>
</comment>
<sequence>MLSRSSVLILKWVFLMIIIFTKGNPPEEPIKCWNNLTNCTVTNSYGTFPDRSTCHAAEAAYPSSEEEIISIVADATRAKRKMRVATRYSHSIPKLVCPDGDDGLIIRSPEDGYAKVRTLQENGKCDGEMKAAKVSLGVLGVISQVTLKLQPMFKRTVTFVTKDDTNLSDQVATFGRQHEFADITWYPSQKRVVYRIDDRVSSNVSGNGVWDHPGFRAVPSLALFILRSTGSH</sequence>
<reference evidence="1 2" key="2">
    <citation type="journal article" date="2022" name="Mol. Ecol. Resour.">
        <title>The genomes of chicory, endive, great burdock and yacon provide insights into Asteraceae paleo-polyploidization history and plant inulin production.</title>
        <authorList>
            <person name="Fan W."/>
            <person name="Wang S."/>
            <person name="Wang H."/>
            <person name="Wang A."/>
            <person name="Jiang F."/>
            <person name="Liu H."/>
            <person name="Zhao H."/>
            <person name="Xu D."/>
            <person name="Zhang Y."/>
        </authorList>
    </citation>
    <scope>NUCLEOTIDE SEQUENCE [LARGE SCALE GENOMIC DNA]</scope>
    <source>
        <strain evidence="2">cv. Yunnan</strain>
        <tissue evidence="1">Leaves</tissue>
    </source>
</reference>
<keyword evidence="2" id="KW-1185">Reference proteome</keyword>
<proteinExistence type="predicted"/>
<organism evidence="1 2">
    <name type="scientific">Smallanthus sonchifolius</name>
    <dbReference type="NCBI Taxonomy" id="185202"/>
    <lineage>
        <taxon>Eukaryota</taxon>
        <taxon>Viridiplantae</taxon>
        <taxon>Streptophyta</taxon>
        <taxon>Embryophyta</taxon>
        <taxon>Tracheophyta</taxon>
        <taxon>Spermatophyta</taxon>
        <taxon>Magnoliopsida</taxon>
        <taxon>eudicotyledons</taxon>
        <taxon>Gunneridae</taxon>
        <taxon>Pentapetalae</taxon>
        <taxon>asterids</taxon>
        <taxon>campanulids</taxon>
        <taxon>Asterales</taxon>
        <taxon>Asteraceae</taxon>
        <taxon>Asteroideae</taxon>
        <taxon>Heliantheae alliance</taxon>
        <taxon>Millerieae</taxon>
        <taxon>Smallanthus</taxon>
    </lineage>
</organism>
<evidence type="ECO:0000313" key="1">
    <source>
        <dbReference type="EMBL" id="KAI3786523.1"/>
    </source>
</evidence>
<accession>A0ACB9GTM7</accession>
<dbReference type="Proteomes" id="UP001056120">
    <property type="component" value="Linkage Group LG13"/>
</dbReference>
<reference evidence="2" key="1">
    <citation type="journal article" date="2022" name="Mol. Ecol. Resour.">
        <title>The genomes of chicory, endive, great burdock and yacon provide insights into Asteraceae palaeo-polyploidization history and plant inulin production.</title>
        <authorList>
            <person name="Fan W."/>
            <person name="Wang S."/>
            <person name="Wang H."/>
            <person name="Wang A."/>
            <person name="Jiang F."/>
            <person name="Liu H."/>
            <person name="Zhao H."/>
            <person name="Xu D."/>
            <person name="Zhang Y."/>
        </authorList>
    </citation>
    <scope>NUCLEOTIDE SEQUENCE [LARGE SCALE GENOMIC DNA]</scope>
    <source>
        <strain evidence="2">cv. Yunnan</strain>
    </source>
</reference>
<name>A0ACB9GTM7_9ASTR</name>